<dbReference type="AlphaFoldDB" id="A0A2P9AFX8"/>
<dbReference type="Proteomes" id="UP000245698">
    <property type="component" value="Unassembled WGS sequence"/>
</dbReference>
<gene>
    <name evidence="2" type="ORF">BQ8482_120088</name>
</gene>
<name>A0A2P9AFX8_9HYPH</name>
<dbReference type="EMBL" id="FUIG01000018">
    <property type="protein sequence ID" value="SJM30033.1"/>
    <property type="molecule type" value="Genomic_DNA"/>
</dbReference>
<keyword evidence="3" id="KW-1185">Reference proteome</keyword>
<protein>
    <submittedName>
        <fullName evidence="2">Uncharacterized protein</fullName>
    </submittedName>
</protein>
<evidence type="ECO:0000256" key="1">
    <source>
        <dbReference type="SAM" id="MobiDB-lite"/>
    </source>
</evidence>
<reference evidence="3" key="1">
    <citation type="submission" date="2016-12" db="EMBL/GenBank/DDBJ databases">
        <authorList>
            <person name="Brunel B."/>
        </authorList>
    </citation>
    <scope>NUCLEOTIDE SEQUENCE [LARGE SCALE GENOMIC DNA]</scope>
</reference>
<feature type="region of interest" description="Disordered" evidence="1">
    <location>
        <begin position="60"/>
        <end position="86"/>
    </location>
</feature>
<accession>A0A2P9AFX8</accession>
<organism evidence="2 3">
    <name type="scientific">Mesorhizobium delmotii</name>
    <dbReference type="NCBI Taxonomy" id="1631247"/>
    <lineage>
        <taxon>Bacteria</taxon>
        <taxon>Pseudomonadati</taxon>
        <taxon>Pseudomonadota</taxon>
        <taxon>Alphaproteobacteria</taxon>
        <taxon>Hyphomicrobiales</taxon>
        <taxon>Phyllobacteriaceae</taxon>
        <taxon>Mesorhizobium</taxon>
    </lineage>
</organism>
<proteinExistence type="predicted"/>
<evidence type="ECO:0000313" key="2">
    <source>
        <dbReference type="EMBL" id="SJM30033.1"/>
    </source>
</evidence>
<evidence type="ECO:0000313" key="3">
    <source>
        <dbReference type="Proteomes" id="UP000245698"/>
    </source>
</evidence>
<sequence length="86" mass="9546">MLAILHRARHAGGLPMSGYFGTEVQQRLQAQAEASFDFINATPGACQTGRTMGVRRSRPVRVGNDRQDTQSRRHLRLSYDTCKQGG</sequence>